<gene>
    <name evidence="4" type="ORF">SAMN05660477_01811</name>
</gene>
<accession>A0A1T5F5J6</accession>
<dbReference type="CDD" id="cd10918">
    <property type="entry name" value="CE4_NodB_like_5s_6s"/>
    <property type="match status" value="1"/>
</dbReference>
<dbReference type="GO" id="GO:0016810">
    <property type="term" value="F:hydrolase activity, acting on carbon-nitrogen (but not peptide) bonds"/>
    <property type="evidence" value="ECO:0007669"/>
    <property type="project" value="InterPro"/>
</dbReference>
<evidence type="ECO:0000313" key="4">
    <source>
        <dbReference type="EMBL" id="SKB91433.1"/>
    </source>
</evidence>
<protein>
    <submittedName>
        <fullName evidence="4">Polysaccharide deacetylase</fullName>
    </submittedName>
</protein>
<dbReference type="AlphaFoldDB" id="A0A1T5F5J6"/>
<dbReference type="GO" id="GO:0005975">
    <property type="term" value="P:carbohydrate metabolic process"/>
    <property type="evidence" value="ECO:0007669"/>
    <property type="project" value="InterPro"/>
</dbReference>
<comment type="subcellular location">
    <subcellularLocation>
        <location evidence="1">Secreted</location>
    </subcellularLocation>
</comment>
<dbReference type="SUPFAM" id="SSF88713">
    <property type="entry name" value="Glycoside hydrolase/deacetylase"/>
    <property type="match status" value="1"/>
</dbReference>
<dbReference type="Pfam" id="PF01522">
    <property type="entry name" value="Polysacc_deac_1"/>
    <property type="match status" value="1"/>
</dbReference>
<dbReference type="EMBL" id="FUYZ01000005">
    <property type="protein sequence ID" value="SKB91433.1"/>
    <property type="molecule type" value="Genomic_DNA"/>
</dbReference>
<evidence type="ECO:0000313" key="5">
    <source>
        <dbReference type="Proteomes" id="UP000191112"/>
    </source>
</evidence>
<dbReference type="InterPro" id="IPR011330">
    <property type="entry name" value="Glyco_hydro/deAcase_b/a-brl"/>
</dbReference>
<dbReference type="Proteomes" id="UP000191112">
    <property type="component" value="Unassembled WGS sequence"/>
</dbReference>
<reference evidence="4 5" key="1">
    <citation type="submission" date="2017-02" db="EMBL/GenBank/DDBJ databases">
        <authorList>
            <person name="Peterson S.W."/>
        </authorList>
    </citation>
    <scope>NUCLEOTIDE SEQUENCE [LARGE SCALE GENOMIC DNA]</scope>
    <source>
        <strain evidence="4 5">DSM 22323</strain>
    </source>
</reference>
<dbReference type="PANTHER" id="PTHR34216">
    <property type="match status" value="1"/>
</dbReference>
<dbReference type="PANTHER" id="PTHR34216:SF3">
    <property type="entry name" value="POLY-BETA-1,6-N-ACETYL-D-GLUCOSAMINE N-DEACETYLASE"/>
    <property type="match status" value="1"/>
</dbReference>
<proteinExistence type="predicted"/>
<sequence length="324" mass="37706">MASFSLEKLTTYLPYRDVVIVYHSVSDEKLKHAQYLFPYRSSKDFIKDLDELSKVFDFIDWDTFLERKPTKNKSGKPKLLLTFDDGYSDFHDVIAPILKQKGIYATNFINPKFIDNKDLMWRCKASLLISEIEENKDLQQQVLGFKSLKLNPDLSNIKQNLLSIKFENQHLLDELAAFLNIDFKTYLAQNKVYLTTNELLKLKQDGFGISAHGWDHPLYHELNLDAQLDNTQKALDILEKLGLNNDSFAFPFTDFGVKNDFFEKLSKANPRLQYTFGAAGLKLDSRFKNLQRIPLEVENYSAKQVIKNEIIYYNLLKLIGKHRI</sequence>
<organism evidence="4 5">
    <name type="scientific">Soonwooa buanensis</name>
    <dbReference type="NCBI Taxonomy" id="619805"/>
    <lineage>
        <taxon>Bacteria</taxon>
        <taxon>Pseudomonadati</taxon>
        <taxon>Bacteroidota</taxon>
        <taxon>Flavobacteriia</taxon>
        <taxon>Flavobacteriales</taxon>
        <taxon>Weeksellaceae</taxon>
        <taxon>Chryseobacterium group</taxon>
        <taxon>Soonwooa</taxon>
    </lineage>
</organism>
<dbReference type="STRING" id="619805.SAMN05660477_01811"/>
<dbReference type="InterPro" id="IPR051398">
    <property type="entry name" value="Polysacch_Deacetylase"/>
</dbReference>
<evidence type="ECO:0000256" key="1">
    <source>
        <dbReference type="ARBA" id="ARBA00004613"/>
    </source>
</evidence>
<name>A0A1T5F5J6_9FLAO</name>
<feature type="domain" description="NodB homology" evidence="3">
    <location>
        <begin position="72"/>
        <end position="120"/>
    </location>
</feature>
<evidence type="ECO:0000259" key="3">
    <source>
        <dbReference type="Pfam" id="PF01522"/>
    </source>
</evidence>
<dbReference type="Gene3D" id="3.20.20.370">
    <property type="entry name" value="Glycoside hydrolase/deacetylase"/>
    <property type="match status" value="1"/>
</dbReference>
<keyword evidence="5" id="KW-1185">Reference proteome</keyword>
<dbReference type="InterPro" id="IPR002509">
    <property type="entry name" value="NODB_dom"/>
</dbReference>
<dbReference type="GO" id="GO:0005576">
    <property type="term" value="C:extracellular region"/>
    <property type="evidence" value="ECO:0007669"/>
    <property type="project" value="UniProtKB-SubCell"/>
</dbReference>
<keyword evidence="2" id="KW-0732">Signal</keyword>
<evidence type="ECO:0000256" key="2">
    <source>
        <dbReference type="ARBA" id="ARBA00022729"/>
    </source>
</evidence>